<dbReference type="EMBL" id="BLXT01005122">
    <property type="protein sequence ID" value="GFO19979.1"/>
    <property type="molecule type" value="Genomic_DNA"/>
</dbReference>
<reference evidence="1 2" key="1">
    <citation type="journal article" date="2021" name="Elife">
        <title>Chloroplast acquisition without the gene transfer in kleptoplastic sea slugs, Plakobranchus ocellatus.</title>
        <authorList>
            <person name="Maeda T."/>
            <person name="Takahashi S."/>
            <person name="Yoshida T."/>
            <person name="Shimamura S."/>
            <person name="Takaki Y."/>
            <person name="Nagai Y."/>
            <person name="Toyoda A."/>
            <person name="Suzuki Y."/>
            <person name="Arimoto A."/>
            <person name="Ishii H."/>
            <person name="Satoh N."/>
            <person name="Nishiyama T."/>
            <person name="Hasebe M."/>
            <person name="Maruyama T."/>
            <person name="Minagawa J."/>
            <person name="Obokata J."/>
            <person name="Shigenobu S."/>
        </authorList>
    </citation>
    <scope>NUCLEOTIDE SEQUENCE [LARGE SCALE GENOMIC DNA]</scope>
</reference>
<name>A0AAV4BNU0_9GAST</name>
<proteinExistence type="predicted"/>
<evidence type="ECO:0000313" key="2">
    <source>
        <dbReference type="Proteomes" id="UP000735302"/>
    </source>
</evidence>
<organism evidence="1 2">
    <name type="scientific">Plakobranchus ocellatus</name>
    <dbReference type="NCBI Taxonomy" id="259542"/>
    <lineage>
        <taxon>Eukaryota</taxon>
        <taxon>Metazoa</taxon>
        <taxon>Spiralia</taxon>
        <taxon>Lophotrochozoa</taxon>
        <taxon>Mollusca</taxon>
        <taxon>Gastropoda</taxon>
        <taxon>Heterobranchia</taxon>
        <taxon>Euthyneura</taxon>
        <taxon>Panpulmonata</taxon>
        <taxon>Sacoglossa</taxon>
        <taxon>Placobranchoidea</taxon>
        <taxon>Plakobranchidae</taxon>
        <taxon>Plakobranchus</taxon>
    </lineage>
</organism>
<sequence>MGKQLDLPVRRIPIATSTASSPFMNGLTLWTRPGCSMERRMNFGDGDIREIWCCDFGQRRSISSSWLVQTARSIELARLE</sequence>
<protein>
    <submittedName>
        <fullName evidence="1">Uncharacterized protein</fullName>
    </submittedName>
</protein>
<evidence type="ECO:0000313" key="1">
    <source>
        <dbReference type="EMBL" id="GFO19979.1"/>
    </source>
</evidence>
<accession>A0AAV4BNU0</accession>
<gene>
    <name evidence="1" type="ORF">PoB_004648400</name>
</gene>
<comment type="caution">
    <text evidence="1">The sequence shown here is derived from an EMBL/GenBank/DDBJ whole genome shotgun (WGS) entry which is preliminary data.</text>
</comment>
<dbReference type="Proteomes" id="UP000735302">
    <property type="component" value="Unassembled WGS sequence"/>
</dbReference>
<dbReference type="AlphaFoldDB" id="A0AAV4BNU0"/>
<keyword evidence="2" id="KW-1185">Reference proteome</keyword>